<reference evidence="1" key="2">
    <citation type="submission" date="2023-06" db="EMBL/GenBank/DDBJ databases">
        <authorList>
            <consortium name="Lawrence Berkeley National Laboratory"/>
            <person name="Haridas S."/>
            <person name="Hensen N."/>
            <person name="Bonometti L."/>
            <person name="Westerberg I."/>
            <person name="Brannstrom I.O."/>
            <person name="Guillou S."/>
            <person name="Cros-Aarteil S."/>
            <person name="Calhoun S."/>
            <person name="Kuo A."/>
            <person name="Mondo S."/>
            <person name="Pangilinan J."/>
            <person name="Riley R."/>
            <person name="Labutti K."/>
            <person name="Andreopoulos B."/>
            <person name="Lipzen A."/>
            <person name="Chen C."/>
            <person name="Yanf M."/>
            <person name="Daum C."/>
            <person name="Ng V."/>
            <person name="Clum A."/>
            <person name="Steindorff A."/>
            <person name="Ohm R."/>
            <person name="Martin F."/>
            <person name="Silar P."/>
            <person name="Natvig D."/>
            <person name="Lalanne C."/>
            <person name="Gautier V."/>
            <person name="Ament-Velasquez S.L."/>
            <person name="Kruys A."/>
            <person name="Hutchinson M.I."/>
            <person name="Powell A.J."/>
            <person name="Barry K."/>
            <person name="Miller A.N."/>
            <person name="Grigoriev I.V."/>
            <person name="Debuchy R."/>
            <person name="Gladieux P."/>
            <person name="Thoren M.H."/>
            <person name="Johannesson H."/>
        </authorList>
    </citation>
    <scope>NUCLEOTIDE SEQUENCE</scope>
    <source>
        <strain evidence="1">CBS 168.71</strain>
    </source>
</reference>
<accession>A0AAE0HLG5</accession>
<evidence type="ECO:0000313" key="1">
    <source>
        <dbReference type="EMBL" id="KAK3298735.1"/>
    </source>
</evidence>
<organism evidence="1 2">
    <name type="scientific">Chaetomium fimeti</name>
    <dbReference type="NCBI Taxonomy" id="1854472"/>
    <lineage>
        <taxon>Eukaryota</taxon>
        <taxon>Fungi</taxon>
        <taxon>Dikarya</taxon>
        <taxon>Ascomycota</taxon>
        <taxon>Pezizomycotina</taxon>
        <taxon>Sordariomycetes</taxon>
        <taxon>Sordariomycetidae</taxon>
        <taxon>Sordariales</taxon>
        <taxon>Chaetomiaceae</taxon>
        <taxon>Chaetomium</taxon>
    </lineage>
</organism>
<sequence>MGVKIGACSLCRDLVDQSLQGAGILNYDKKTVRGKTTFTINIPGGPQTWPKTSLRTACWNQLSLEFYYHSSSRKGDTICCSNY</sequence>
<dbReference type="AlphaFoldDB" id="A0AAE0HLG5"/>
<name>A0AAE0HLG5_9PEZI</name>
<proteinExistence type="predicted"/>
<gene>
    <name evidence="1" type="ORF">B0H64DRAFT_415310</name>
</gene>
<keyword evidence="2" id="KW-1185">Reference proteome</keyword>
<comment type="caution">
    <text evidence="1">The sequence shown here is derived from an EMBL/GenBank/DDBJ whole genome shotgun (WGS) entry which is preliminary data.</text>
</comment>
<dbReference type="GeneID" id="87842038"/>
<evidence type="ECO:0000313" key="2">
    <source>
        <dbReference type="Proteomes" id="UP001278766"/>
    </source>
</evidence>
<reference evidence="1" key="1">
    <citation type="journal article" date="2023" name="Mol. Phylogenet. Evol.">
        <title>Genome-scale phylogeny and comparative genomics of the fungal order Sordariales.</title>
        <authorList>
            <person name="Hensen N."/>
            <person name="Bonometti L."/>
            <person name="Westerberg I."/>
            <person name="Brannstrom I.O."/>
            <person name="Guillou S."/>
            <person name="Cros-Aarteil S."/>
            <person name="Calhoun S."/>
            <person name="Haridas S."/>
            <person name="Kuo A."/>
            <person name="Mondo S."/>
            <person name="Pangilinan J."/>
            <person name="Riley R."/>
            <person name="LaButti K."/>
            <person name="Andreopoulos B."/>
            <person name="Lipzen A."/>
            <person name="Chen C."/>
            <person name="Yan M."/>
            <person name="Daum C."/>
            <person name="Ng V."/>
            <person name="Clum A."/>
            <person name="Steindorff A."/>
            <person name="Ohm R.A."/>
            <person name="Martin F."/>
            <person name="Silar P."/>
            <person name="Natvig D.O."/>
            <person name="Lalanne C."/>
            <person name="Gautier V."/>
            <person name="Ament-Velasquez S.L."/>
            <person name="Kruys A."/>
            <person name="Hutchinson M.I."/>
            <person name="Powell A.J."/>
            <person name="Barry K."/>
            <person name="Miller A.N."/>
            <person name="Grigoriev I.V."/>
            <person name="Debuchy R."/>
            <person name="Gladieux P."/>
            <person name="Hiltunen Thoren M."/>
            <person name="Johannesson H."/>
        </authorList>
    </citation>
    <scope>NUCLEOTIDE SEQUENCE</scope>
    <source>
        <strain evidence="1">CBS 168.71</strain>
    </source>
</reference>
<dbReference type="EMBL" id="JAUEPN010000002">
    <property type="protein sequence ID" value="KAK3298735.1"/>
    <property type="molecule type" value="Genomic_DNA"/>
</dbReference>
<protein>
    <submittedName>
        <fullName evidence="1">Uncharacterized protein</fullName>
    </submittedName>
</protein>
<dbReference type="RefSeq" id="XP_062662249.1">
    <property type="nucleotide sequence ID" value="XM_062805090.1"/>
</dbReference>
<dbReference type="Proteomes" id="UP001278766">
    <property type="component" value="Unassembled WGS sequence"/>
</dbReference>